<dbReference type="Gene3D" id="3.40.50.11660">
    <property type="entry name" value="Glycosyl transferase family 10, C-terminal domain"/>
    <property type="match status" value="1"/>
</dbReference>
<feature type="domain" description="Fucosyltransferase C-terminal" evidence="4">
    <location>
        <begin position="116"/>
        <end position="301"/>
    </location>
</feature>
<dbReference type="Pfam" id="PF00852">
    <property type="entry name" value="Glyco_transf_10"/>
    <property type="match status" value="1"/>
</dbReference>
<dbReference type="InterPro" id="IPR038577">
    <property type="entry name" value="GT10-like_C_sf"/>
</dbReference>
<keyword evidence="3" id="KW-0808">Transferase</keyword>
<dbReference type="InterPro" id="IPR055270">
    <property type="entry name" value="Glyco_tran_10_C"/>
</dbReference>
<name>A0ABT8Z447_9HELI</name>
<dbReference type="Pfam" id="PF18025">
    <property type="entry name" value="FucT_N"/>
    <property type="match status" value="1"/>
</dbReference>
<evidence type="ECO:0000259" key="5">
    <source>
        <dbReference type="Pfam" id="PF18025"/>
    </source>
</evidence>
<dbReference type="InterPro" id="IPR041058">
    <property type="entry name" value="FucT_N"/>
</dbReference>
<proteinExistence type="inferred from homology"/>
<dbReference type="RefSeq" id="WP_305517134.1">
    <property type="nucleotide sequence ID" value="NZ_JAUPEV010000007.1"/>
</dbReference>
<protein>
    <submittedName>
        <fullName evidence="6">Glycosyltransferase family 10</fullName>
    </submittedName>
</protein>
<comment type="similarity">
    <text evidence="1">Belongs to the glycosyltransferase 10 family.</text>
</comment>
<dbReference type="PANTHER" id="PTHR11929">
    <property type="entry name" value="ALPHA- 1,3 -FUCOSYLTRANSFERASE"/>
    <property type="match status" value="1"/>
</dbReference>
<reference evidence="7" key="1">
    <citation type="submission" date="2023-07" db="EMBL/GenBank/DDBJ databases">
        <title>Unpublished Manusciprt.</title>
        <authorList>
            <person name="Aydin F."/>
            <person name="Tarhane S."/>
            <person name="Saticioglu I.B."/>
            <person name="Karakaya E."/>
            <person name="Abay S."/>
            <person name="Guran O."/>
            <person name="Bozkurt E."/>
            <person name="Uzum N."/>
            <person name="Olgun K."/>
            <person name="Jablonski D."/>
        </authorList>
    </citation>
    <scope>NUCLEOTIDE SEQUENCE [LARGE SCALE GENOMIC DNA]</scope>
    <source>
        <strain evidence="7">faydin-H75</strain>
    </source>
</reference>
<gene>
    <name evidence="6" type="ORF">Q5I04_05095</name>
</gene>
<evidence type="ECO:0000313" key="7">
    <source>
        <dbReference type="Proteomes" id="UP001240777"/>
    </source>
</evidence>
<dbReference type="SUPFAM" id="SSF53756">
    <property type="entry name" value="UDP-Glycosyltransferase/glycogen phosphorylase"/>
    <property type="match status" value="1"/>
</dbReference>
<comment type="caution">
    <text evidence="6">The sequence shown here is derived from an EMBL/GenBank/DDBJ whole genome shotgun (WGS) entry which is preliminary data.</text>
</comment>
<evidence type="ECO:0000256" key="2">
    <source>
        <dbReference type="ARBA" id="ARBA00022676"/>
    </source>
</evidence>
<evidence type="ECO:0000259" key="4">
    <source>
        <dbReference type="Pfam" id="PF00852"/>
    </source>
</evidence>
<sequence length="363" mass="43641">MKPTIKLKILDWWRGESFYDNYFVRILSKKYNVIEEENPDYVLYSVFGYEHRKYDCIRIFFTGENICPDFNICDYAIGFNDIVFEDRYIRYPLYLLNEKDMERAVKKHIITDDIMQNKTKFCNYIYSHSNSSKLREEFFDLLSNSYKKVDSAGIYRNNIGFSLPIINGDFSSSKYEFMKNYKFTIAFENSSTNGYTTEKIIQAFGARTIPIYWGNPKISDFSLRGGGVNDKSFINVHSFNSLNEVIDRIIEIDRDDRLFLEILKEPVFVDRLYHLKQYNLLMDFFDNIFCQNISKANRRKNEHWFRNYNQAYLQMTSMLVFRIKLSAIKQKILGIIYHQNKILVFLRRIGFTRWCKKFFRKRD</sequence>
<dbReference type="InterPro" id="IPR001503">
    <property type="entry name" value="Glyco_trans_10"/>
</dbReference>
<evidence type="ECO:0000256" key="3">
    <source>
        <dbReference type="ARBA" id="ARBA00022679"/>
    </source>
</evidence>
<keyword evidence="7" id="KW-1185">Reference proteome</keyword>
<dbReference type="PANTHER" id="PTHR11929:SF194">
    <property type="entry name" value="ALPHA-(1,3)-FUCOSYLTRANSFERASE 10"/>
    <property type="match status" value="1"/>
</dbReference>
<evidence type="ECO:0000256" key="1">
    <source>
        <dbReference type="ARBA" id="ARBA00008919"/>
    </source>
</evidence>
<keyword evidence="2" id="KW-0328">Glycosyltransferase</keyword>
<dbReference type="EMBL" id="JAUPEV010000007">
    <property type="protein sequence ID" value="MDO7253285.1"/>
    <property type="molecule type" value="Genomic_DNA"/>
</dbReference>
<feature type="domain" description="Alpha-(1,3)-fucosyltransferase FucT N-terminal" evidence="5">
    <location>
        <begin position="8"/>
        <end position="96"/>
    </location>
</feature>
<accession>A0ABT8Z447</accession>
<dbReference type="Proteomes" id="UP001240777">
    <property type="component" value="Unassembled WGS sequence"/>
</dbReference>
<organism evidence="6 7">
    <name type="scientific">Helicobacter cappadocius</name>
    <dbReference type="NCBI Taxonomy" id="3063998"/>
    <lineage>
        <taxon>Bacteria</taxon>
        <taxon>Pseudomonadati</taxon>
        <taxon>Campylobacterota</taxon>
        <taxon>Epsilonproteobacteria</taxon>
        <taxon>Campylobacterales</taxon>
        <taxon>Helicobacteraceae</taxon>
        <taxon>Helicobacter</taxon>
    </lineage>
</organism>
<evidence type="ECO:0000313" key="6">
    <source>
        <dbReference type="EMBL" id="MDO7253285.1"/>
    </source>
</evidence>